<comment type="caution">
    <text evidence="1">The sequence shown here is derived from an EMBL/GenBank/DDBJ whole genome shotgun (WGS) entry which is preliminary data.</text>
</comment>
<organism evidence="1 2">
    <name type="scientific">Deinococcus cellulosilyticus (strain DSM 18568 / NBRC 106333 / KACC 11606 / 5516J-15)</name>
    <dbReference type="NCBI Taxonomy" id="1223518"/>
    <lineage>
        <taxon>Bacteria</taxon>
        <taxon>Thermotogati</taxon>
        <taxon>Deinococcota</taxon>
        <taxon>Deinococci</taxon>
        <taxon>Deinococcales</taxon>
        <taxon>Deinococcaceae</taxon>
        <taxon>Deinococcus</taxon>
    </lineage>
</organism>
<dbReference type="Proteomes" id="UP000321306">
    <property type="component" value="Unassembled WGS sequence"/>
</dbReference>
<accession>A0A511N1A8</accession>
<keyword evidence="2" id="KW-1185">Reference proteome</keyword>
<dbReference type="AlphaFoldDB" id="A0A511N1A8"/>
<evidence type="ECO:0000313" key="1">
    <source>
        <dbReference type="EMBL" id="GEM46579.1"/>
    </source>
</evidence>
<sequence>MGQNLKGEFQVLAGEKRRGVTERVEECWVDQAAKVSVRFAQEKAGLPSPKAFT</sequence>
<protein>
    <submittedName>
        <fullName evidence="1">Uncharacterized protein</fullName>
    </submittedName>
</protein>
<evidence type="ECO:0000313" key="2">
    <source>
        <dbReference type="Proteomes" id="UP000321306"/>
    </source>
</evidence>
<name>A0A511N1A8_DEIC1</name>
<dbReference type="EMBL" id="BJXB01000008">
    <property type="protein sequence ID" value="GEM46579.1"/>
    <property type="molecule type" value="Genomic_DNA"/>
</dbReference>
<gene>
    <name evidence="1" type="ORF">DC3_22140</name>
</gene>
<reference evidence="1 2" key="1">
    <citation type="submission" date="2019-07" db="EMBL/GenBank/DDBJ databases">
        <title>Whole genome shotgun sequence of Deinococcus cellulosilyticus NBRC 106333.</title>
        <authorList>
            <person name="Hosoyama A."/>
            <person name="Uohara A."/>
            <person name="Ohji S."/>
            <person name="Ichikawa N."/>
        </authorList>
    </citation>
    <scope>NUCLEOTIDE SEQUENCE [LARGE SCALE GENOMIC DNA]</scope>
    <source>
        <strain evidence="1 2">NBRC 106333</strain>
    </source>
</reference>
<proteinExistence type="predicted"/>